<evidence type="ECO:0000256" key="5">
    <source>
        <dbReference type="ARBA" id="ARBA00022989"/>
    </source>
</evidence>
<evidence type="ECO:0000259" key="8">
    <source>
        <dbReference type="Pfam" id="PF02397"/>
    </source>
</evidence>
<evidence type="ECO:0000256" key="3">
    <source>
        <dbReference type="ARBA" id="ARBA00022679"/>
    </source>
</evidence>
<evidence type="ECO:0000256" key="7">
    <source>
        <dbReference type="SAM" id="Phobius"/>
    </source>
</evidence>
<keyword evidence="6 7" id="KW-0472">Membrane</keyword>
<gene>
    <name evidence="9" type="ORF">EII38_00525</name>
</gene>
<proteinExistence type="inferred from homology"/>
<dbReference type="Proteomes" id="UP000281771">
    <property type="component" value="Unassembled WGS sequence"/>
</dbReference>
<evidence type="ECO:0000256" key="6">
    <source>
        <dbReference type="ARBA" id="ARBA00023136"/>
    </source>
</evidence>
<reference evidence="9 10" key="1">
    <citation type="submission" date="2018-11" db="EMBL/GenBank/DDBJ databases">
        <title>Genomes From Bacteria Associated with the Canine Oral Cavity: a Test Case for Automated Genome-Based Taxonomic Assignment.</title>
        <authorList>
            <person name="Coil D.A."/>
            <person name="Jospin G."/>
            <person name="Darling A.E."/>
            <person name="Wallis C."/>
            <person name="Davis I.J."/>
            <person name="Harris S."/>
            <person name="Eisen J.A."/>
            <person name="Holcombe L.J."/>
            <person name="O'Flynn C."/>
        </authorList>
    </citation>
    <scope>NUCLEOTIDE SEQUENCE [LARGE SCALE GENOMIC DNA]</scope>
    <source>
        <strain evidence="9 10">OH4621_COT-116</strain>
    </source>
</reference>
<keyword evidence="5 7" id="KW-1133">Transmembrane helix</keyword>
<evidence type="ECO:0000313" key="10">
    <source>
        <dbReference type="Proteomes" id="UP000281771"/>
    </source>
</evidence>
<sequence>MYSEDSKKKLFYLLSDVIAMTITYWTLAMFYDYDFFNSKFFSLVFILLMTTVGIMSDEYSDITDRGYLKEAKGAIIYGMKAIVLFAFVLLVGKFRFLSDIATISYVFIIQIYLLSIILVYCGRLLVKQLLKNQKPSKKKVLLVTNFADDRKLEKLLVNEHFDIVAYCSNSKYFNLHIPVISDIDEIRDFIAKNQVDEIFVDTDIKSDFVETMRYLRILGIPITININSYSDYYLGKSVIKRISDFTFVTSAITIVKFRQVVLKRIMDISIALIGLVLTGIVAILIRSVVKKQSPGPLLFKQKRVGKNGKIFEMYKFRSMYMDAEERKKELLVQNELETELMFKMENDPRIFPFGQKLRDWSIDELPQFLNVLKGDMSVVGTRPPTLEEYQQYELHHFKRLATKPGITGLWQVSGRSNIKNFEEVVSLDIQYIQNWSIGQDIKIILKTFAVVLKREGSR</sequence>
<feature type="transmembrane region" description="Helical" evidence="7">
    <location>
        <begin position="37"/>
        <end position="55"/>
    </location>
</feature>
<dbReference type="RefSeq" id="WP_124775166.1">
    <property type="nucleotide sequence ID" value="NZ_RQZA01000001.1"/>
</dbReference>
<keyword evidence="3 9" id="KW-0808">Transferase</keyword>
<dbReference type="Pfam" id="PF02397">
    <property type="entry name" value="Bac_transf"/>
    <property type="match status" value="1"/>
</dbReference>
<dbReference type="STRING" id="1123309.GCA_000377005_01327"/>
<dbReference type="AlphaFoldDB" id="A0A3P1VDI8"/>
<feature type="transmembrane region" description="Helical" evidence="7">
    <location>
        <begin position="103"/>
        <end position="126"/>
    </location>
</feature>
<dbReference type="GO" id="GO:0016780">
    <property type="term" value="F:phosphotransferase activity, for other substituted phosphate groups"/>
    <property type="evidence" value="ECO:0007669"/>
    <property type="project" value="TreeGrafter"/>
</dbReference>
<dbReference type="PANTHER" id="PTHR30576:SF10">
    <property type="entry name" value="SLL5057 PROTEIN"/>
    <property type="match status" value="1"/>
</dbReference>
<accession>A0A3P1VDI8</accession>
<dbReference type="NCBIfam" id="TIGR03025">
    <property type="entry name" value="EPS_sugtrans"/>
    <property type="match status" value="1"/>
</dbReference>
<dbReference type="GO" id="GO:0016020">
    <property type="term" value="C:membrane"/>
    <property type="evidence" value="ECO:0007669"/>
    <property type="project" value="UniProtKB-SubCell"/>
</dbReference>
<feature type="transmembrane region" description="Helical" evidence="7">
    <location>
        <begin position="12"/>
        <end position="31"/>
    </location>
</feature>
<evidence type="ECO:0000256" key="2">
    <source>
        <dbReference type="ARBA" id="ARBA00006464"/>
    </source>
</evidence>
<feature type="domain" description="Bacterial sugar transferase" evidence="8">
    <location>
        <begin position="263"/>
        <end position="453"/>
    </location>
</feature>
<comment type="similarity">
    <text evidence="2">Belongs to the bacterial sugar transferase family.</text>
</comment>
<evidence type="ECO:0000256" key="1">
    <source>
        <dbReference type="ARBA" id="ARBA00004141"/>
    </source>
</evidence>
<dbReference type="PANTHER" id="PTHR30576">
    <property type="entry name" value="COLANIC BIOSYNTHESIS UDP-GLUCOSE LIPID CARRIER TRANSFERASE"/>
    <property type="match status" value="1"/>
</dbReference>
<comment type="subcellular location">
    <subcellularLocation>
        <location evidence="1">Membrane</location>
        <topology evidence="1">Multi-pass membrane protein</topology>
    </subcellularLocation>
</comment>
<organism evidence="9 10">
    <name type="scientific">Streptococcus minor</name>
    <dbReference type="NCBI Taxonomy" id="229549"/>
    <lineage>
        <taxon>Bacteria</taxon>
        <taxon>Bacillati</taxon>
        <taxon>Bacillota</taxon>
        <taxon>Bacilli</taxon>
        <taxon>Lactobacillales</taxon>
        <taxon>Streptococcaceae</taxon>
        <taxon>Streptococcus</taxon>
    </lineage>
</organism>
<protein>
    <submittedName>
        <fullName evidence="9">Sugar transferase</fullName>
    </submittedName>
</protein>
<dbReference type="EMBL" id="RQZA01000001">
    <property type="protein sequence ID" value="RRD32254.1"/>
    <property type="molecule type" value="Genomic_DNA"/>
</dbReference>
<evidence type="ECO:0000313" key="9">
    <source>
        <dbReference type="EMBL" id="RRD32254.1"/>
    </source>
</evidence>
<dbReference type="InterPro" id="IPR017475">
    <property type="entry name" value="EPS_sugar_tfrase"/>
</dbReference>
<evidence type="ECO:0000256" key="4">
    <source>
        <dbReference type="ARBA" id="ARBA00022692"/>
    </source>
</evidence>
<keyword evidence="4 7" id="KW-0812">Transmembrane</keyword>
<dbReference type="InterPro" id="IPR003362">
    <property type="entry name" value="Bact_transf"/>
</dbReference>
<keyword evidence="10" id="KW-1185">Reference proteome</keyword>
<comment type="caution">
    <text evidence="9">The sequence shown here is derived from an EMBL/GenBank/DDBJ whole genome shotgun (WGS) entry which is preliminary data.</text>
</comment>
<feature type="transmembrane region" description="Helical" evidence="7">
    <location>
        <begin position="75"/>
        <end position="97"/>
    </location>
</feature>
<name>A0A3P1VDI8_9STRE</name>
<feature type="transmembrane region" description="Helical" evidence="7">
    <location>
        <begin position="265"/>
        <end position="285"/>
    </location>
</feature>